<dbReference type="PATRIC" id="fig|28229.4.peg.2458"/>
<dbReference type="Proteomes" id="UP000029843">
    <property type="component" value="Unassembled WGS sequence"/>
</dbReference>
<feature type="transmembrane region" description="Helical" evidence="1">
    <location>
        <begin position="154"/>
        <end position="174"/>
    </location>
</feature>
<evidence type="ECO:0000313" key="3">
    <source>
        <dbReference type="Proteomes" id="UP000029843"/>
    </source>
</evidence>
<evidence type="ECO:0008006" key="4">
    <source>
        <dbReference type="Google" id="ProtNLM"/>
    </source>
</evidence>
<feature type="transmembrane region" description="Helical" evidence="1">
    <location>
        <begin position="38"/>
        <end position="59"/>
    </location>
</feature>
<comment type="caution">
    <text evidence="2">The sequence shown here is derived from an EMBL/GenBank/DDBJ whole genome shotgun (WGS) entry which is preliminary data.</text>
</comment>
<keyword evidence="1" id="KW-1133">Transmembrane helix</keyword>
<proteinExistence type="predicted"/>
<dbReference type="EMBL" id="JQED01000029">
    <property type="protein sequence ID" value="KGJ91539.1"/>
    <property type="molecule type" value="Genomic_DNA"/>
</dbReference>
<evidence type="ECO:0000256" key="1">
    <source>
        <dbReference type="SAM" id="Phobius"/>
    </source>
</evidence>
<gene>
    <name evidence="2" type="ORF">ND2E_3404</name>
</gene>
<feature type="transmembrane region" description="Helical" evidence="1">
    <location>
        <begin position="12"/>
        <end position="32"/>
    </location>
</feature>
<keyword evidence="1" id="KW-0472">Membrane</keyword>
<organism evidence="2 3">
    <name type="scientific">Colwellia psychrerythraea</name>
    <name type="common">Vibrio psychroerythus</name>
    <dbReference type="NCBI Taxonomy" id="28229"/>
    <lineage>
        <taxon>Bacteria</taxon>
        <taxon>Pseudomonadati</taxon>
        <taxon>Pseudomonadota</taxon>
        <taxon>Gammaproteobacteria</taxon>
        <taxon>Alteromonadales</taxon>
        <taxon>Colwelliaceae</taxon>
        <taxon>Colwellia</taxon>
    </lineage>
</organism>
<reference evidence="2 3" key="1">
    <citation type="submission" date="2014-08" db="EMBL/GenBank/DDBJ databases">
        <title>Genomic and Phenotypic Diversity of Colwellia psychrerythraea strains from Disparate Marine Basins.</title>
        <authorList>
            <person name="Techtmann S.M."/>
            <person name="Stelling S.C."/>
            <person name="Utturkar S.M."/>
            <person name="Alshibli N."/>
            <person name="Harris A."/>
            <person name="Brown S.D."/>
            <person name="Hazen T.C."/>
        </authorList>
    </citation>
    <scope>NUCLEOTIDE SEQUENCE [LARGE SCALE GENOMIC DNA]</scope>
    <source>
        <strain evidence="2 3">ND2E</strain>
    </source>
</reference>
<keyword evidence="1" id="KW-0812">Transmembrane</keyword>
<name>A0A099KL96_COLPS</name>
<feature type="transmembrane region" description="Helical" evidence="1">
    <location>
        <begin position="96"/>
        <end position="113"/>
    </location>
</feature>
<dbReference type="PIRSF" id="PIRSF028137">
    <property type="entry name" value="UCP028137"/>
    <property type="match status" value="1"/>
</dbReference>
<dbReference type="InterPro" id="IPR016870">
    <property type="entry name" value="UCP028137"/>
</dbReference>
<dbReference type="AlphaFoldDB" id="A0A099KL96"/>
<dbReference type="OrthoDB" id="188353at2"/>
<dbReference type="NCBIfam" id="NF041646">
    <property type="entry name" value="VC0807_fam"/>
    <property type="match status" value="1"/>
</dbReference>
<feature type="transmembrane region" description="Helical" evidence="1">
    <location>
        <begin position="66"/>
        <end position="84"/>
    </location>
</feature>
<protein>
    <recommendedName>
        <fullName evidence="4">MFS transporter</fullName>
    </recommendedName>
</protein>
<feature type="transmembrane region" description="Helical" evidence="1">
    <location>
        <begin position="194"/>
        <end position="215"/>
    </location>
</feature>
<dbReference type="RefSeq" id="WP_033094134.1">
    <property type="nucleotide sequence ID" value="NZ_JQED01000029.1"/>
</dbReference>
<sequence length="234" mass="26022">MSIQTKAKRPNNTLLEIIFNIAVPSIILMKLSGDQYLGSMYALVLALFFPISYGLYDFIKNKSMNFISLLGFLSTFLTGGIGLFELDVEWLAIKEAAIPSAIGLVVLISGFWGKPLIAKLLLNPLIFNLDLIYESLANNNKTDKFKAKIQRANHLLAATFVFSATMNYLLAKWIVVSPAGTSQFNEQLGEMTLLSYPVIAIPSTIMLIAIMFYVVRSVMKLTNLKLEQILNADK</sequence>
<evidence type="ECO:0000313" key="2">
    <source>
        <dbReference type="EMBL" id="KGJ91539.1"/>
    </source>
</evidence>
<accession>A0A099KL96</accession>